<comment type="subcellular location">
    <subcellularLocation>
        <location evidence="1">Host cell membrane</location>
        <topology evidence="1">Single-pass type I membrane protein</topology>
    </subcellularLocation>
    <subcellularLocation>
        <location evidence="2">Host endomembrane system</location>
        <topology evidence="2">Peripheral membrane protein</topology>
    </subcellularLocation>
    <subcellularLocation>
        <location evidence="3">Virion membrane</location>
        <topology evidence="3">Single-pass type I membrane protein</topology>
    </subcellularLocation>
</comment>
<dbReference type="Proteomes" id="UP001482620">
    <property type="component" value="Unassembled WGS sequence"/>
</dbReference>
<keyword evidence="13" id="KW-0449">Lipoprotein</keyword>
<dbReference type="EMBL" id="JAHRIQ010075767">
    <property type="protein sequence ID" value="MEQ2246081.1"/>
    <property type="molecule type" value="Genomic_DNA"/>
</dbReference>
<comment type="caution">
    <text evidence="14">The sequence shown here is derived from an EMBL/GenBank/DDBJ whole genome shotgun (WGS) entry which is preliminary data.</text>
</comment>
<dbReference type="Pfam" id="PF00429">
    <property type="entry name" value="TLV_coat"/>
    <property type="match status" value="1"/>
</dbReference>
<keyword evidence="10" id="KW-0564">Palmitate</keyword>
<evidence type="ECO:0000256" key="2">
    <source>
        <dbReference type="ARBA" id="ARBA00004531"/>
    </source>
</evidence>
<dbReference type="SUPFAM" id="SSF58069">
    <property type="entry name" value="Virus ectodomain"/>
    <property type="match status" value="1"/>
</dbReference>
<keyword evidence="9" id="KW-0472">Membrane</keyword>
<evidence type="ECO:0000256" key="9">
    <source>
        <dbReference type="ARBA" id="ARBA00023136"/>
    </source>
</evidence>
<evidence type="ECO:0000256" key="11">
    <source>
        <dbReference type="ARBA" id="ARBA00023157"/>
    </source>
</evidence>
<dbReference type="InterPro" id="IPR018154">
    <property type="entry name" value="TLV/ENV_coat_polyprotein"/>
</dbReference>
<evidence type="ECO:0000256" key="12">
    <source>
        <dbReference type="ARBA" id="ARBA00023180"/>
    </source>
</evidence>
<dbReference type="Gene3D" id="1.10.287.210">
    <property type="match status" value="1"/>
</dbReference>
<evidence type="ECO:0000256" key="10">
    <source>
        <dbReference type="ARBA" id="ARBA00023139"/>
    </source>
</evidence>
<evidence type="ECO:0000256" key="1">
    <source>
        <dbReference type="ARBA" id="ARBA00004402"/>
    </source>
</evidence>
<evidence type="ECO:0000256" key="8">
    <source>
        <dbReference type="ARBA" id="ARBA00022989"/>
    </source>
</evidence>
<sequence>MVQPSLNRSKWELICVKPHDGLFTEVTALRTMVLQNRMVLDLLTPSFGGVCALLNETCCIYIPDKTNGKDGHTWVAGKLVHISNSLWAGGRYTLDRSPVHRRTTHKQPWTH</sequence>
<keyword evidence="5" id="KW-0945">Host-virus interaction</keyword>
<evidence type="ECO:0000256" key="6">
    <source>
        <dbReference type="ARBA" id="ARBA00022692"/>
    </source>
</evidence>
<keyword evidence="4" id="KW-1032">Host cell membrane</keyword>
<name>A0ABV0UPC5_9TELE</name>
<evidence type="ECO:0000256" key="4">
    <source>
        <dbReference type="ARBA" id="ARBA00022511"/>
    </source>
</evidence>
<evidence type="ECO:0000256" key="7">
    <source>
        <dbReference type="ARBA" id="ARBA00022870"/>
    </source>
</evidence>
<evidence type="ECO:0000313" key="14">
    <source>
        <dbReference type="EMBL" id="MEQ2246081.1"/>
    </source>
</evidence>
<keyword evidence="6" id="KW-0812">Transmembrane</keyword>
<evidence type="ECO:0000256" key="3">
    <source>
        <dbReference type="ARBA" id="ARBA00004563"/>
    </source>
</evidence>
<proteinExistence type="predicted"/>
<organism evidence="14 15">
    <name type="scientific">Ilyodon furcidens</name>
    <name type="common">goldbreast splitfin</name>
    <dbReference type="NCBI Taxonomy" id="33524"/>
    <lineage>
        <taxon>Eukaryota</taxon>
        <taxon>Metazoa</taxon>
        <taxon>Chordata</taxon>
        <taxon>Craniata</taxon>
        <taxon>Vertebrata</taxon>
        <taxon>Euteleostomi</taxon>
        <taxon>Actinopterygii</taxon>
        <taxon>Neopterygii</taxon>
        <taxon>Teleostei</taxon>
        <taxon>Neoteleostei</taxon>
        <taxon>Acanthomorphata</taxon>
        <taxon>Ovalentaria</taxon>
        <taxon>Atherinomorphae</taxon>
        <taxon>Cyprinodontiformes</taxon>
        <taxon>Goodeidae</taxon>
        <taxon>Ilyodon</taxon>
    </lineage>
</organism>
<dbReference type="PANTHER" id="PTHR10424">
    <property type="entry name" value="VIRAL ENVELOPE PROTEIN"/>
    <property type="match status" value="1"/>
</dbReference>
<protein>
    <submittedName>
        <fullName evidence="14">Uncharacterized protein</fullName>
    </submittedName>
</protein>
<gene>
    <name evidence="14" type="ORF">ILYODFUR_034536</name>
</gene>
<keyword evidence="7" id="KW-1043">Host membrane</keyword>
<evidence type="ECO:0000256" key="13">
    <source>
        <dbReference type="ARBA" id="ARBA00023288"/>
    </source>
</evidence>
<reference evidence="14 15" key="1">
    <citation type="submission" date="2021-06" db="EMBL/GenBank/DDBJ databases">
        <authorList>
            <person name="Palmer J.M."/>
        </authorList>
    </citation>
    <scope>NUCLEOTIDE SEQUENCE [LARGE SCALE GENOMIC DNA]</scope>
    <source>
        <strain evidence="15">if_2019</strain>
        <tissue evidence="14">Muscle</tissue>
    </source>
</reference>
<keyword evidence="12" id="KW-0325">Glycoprotein</keyword>
<keyword evidence="11" id="KW-1015">Disulfide bond</keyword>
<dbReference type="PANTHER" id="PTHR10424:SF81">
    <property type="entry name" value="ERVV2 PROTEIN"/>
    <property type="match status" value="1"/>
</dbReference>
<keyword evidence="8" id="KW-1133">Transmembrane helix</keyword>
<keyword evidence="15" id="KW-1185">Reference proteome</keyword>
<accession>A0ABV0UPC5</accession>
<evidence type="ECO:0000313" key="15">
    <source>
        <dbReference type="Proteomes" id="UP001482620"/>
    </source>
</evidence>
<evidence type="ECO:0000256" key="5">
    <source>
        <dbReference type="ARBA" id="ARBA00022581"/>
    </source>
</evidence>